<keyword evidence="4" id="KW-0560">Oxidoreductase</keyword>
<dbReference type="CDD" id="cd01043">
    <property type="entry name" value="DPS"/>
    <property type="match status" value="1"/>
</dbReference>
<proteinExistence type="inferred from homology"/>
<organism evidence="4">
    <name type="scientific">Veillonella ratti</name>
    <dbReference type="NCBI Taxonomy" id="103892"/>
    <lineage>
        <taxon>Bacteria</taxon>
        <taxon>Bacillati</taxon>
        <taxon>Bacillota</taxon>
        <taxon>Negativicutes</taxon>
        <taxon>Veillonellales</taxon>
        <taxon>Veillonellaceae</taxon>
        <taxon>Veillonella</taxon>
    </lineage>
</organism>
<dbReference type="Gene3D" id="1.20.1260.10">
    <property type="match status" value="1"/>
</dbReference>
<protein>
    <submittedName>
        <fullName evidence="4">DNA protection during starvation protein</fullName>
        <ecNumber evidence="4">1.16.-.-</ecNumber>
    </submittedName>
</protein>
<dbReference type="InterPro" id="IPR009078">
    <property type="entry name" value="Ferritin-like_SF"/>
</dbReference>
<feature type="domain" description="Ferritin/DPS" evidence="3">
    <location>
        <begin position="7"/>
        <end position="143"/>
    </location>
</feature>
<dbReference type="PRINTS" id="PR01346">
    <property type="entry name" value="HELNAPAPROT"/>
</dbReference>
<dbReference type="PANTHER" id="PTHR42932:SF1">
    <property type="entry name" value="GENERAL STRESS PROTEIN 20U"/>
    <property type="match status" value="1"/>
</dbReference>
<dbReference type="AlphaFoldDB" id="A0A6N3C3K8"/>
<dbReference type="InterPro" id="IPR002177">
    <property type="entry name" value="DPS_DNA-bd"/>
</dbReference>
<dbReference type="Pfam" id="PF00210">
    <property type="entry name" value="Ferritin"/>
    <property type="match status" value="1"/>
</dbReference>
<evidence type="ECO:0000256" key="1">
    <source>
        <dbReference type="ARBA" id="ARBA00009497"/>
    </source>
</evidence>
<dbReference type="PIRSF" id="PIRSF005900">
    <property type="entry name" value="Dps"/>
    <property type="match status" value="1"/>
</dbReference>
<dbReference type="EC" id="1.16.-.-" evidence="4"/>
<dbReference type="SUPFAM" id="SSF47240">
    <property type="entry name" value="Ferritin-like"/>
    <property type="match status" value="1"/>
</dbReference>
<dbReference type="InterPro" id="IPR008331">
    <property type="entry name" value="Ferritin_DPS_dom"/>
</dbReference>
<dbReference type="EMBL" id="CACRUX010000049">
    <property type="protein sequence ID" value="VYU10612.1"/>
    <property type="molecule type" value="Genomic_DNA"/>
</dbReference>
<dbReference type="GO" id="GO:0016491">
    <property type="term" value="F:oxidoreductase activity"/>
    <property type="evidence" value="ECO:0007669"/>
    <property type="project" value="UniProtKB-KW"/>
</dbReference>
<evidence type="ECO:0000256" key="2">
    <source>
        <dbReference type="RuleBase" id="RU003875"/>
    </source>
</evidence>
<dbReference type="InterPro" id="IPR012347">
    <property type="entry name" value="Ferritin-like"/>
</dbReference>
<name>A0A6N3C3K8_9FIRM</name>
<evidence type="ECO:0000259" key="3">
    <source>
        <dbReference type="Pfam" id="PF00210"/>
    </source>
</evidence>
<evidence type="ECO:0000313" key="4">
    <source>
        <dbReference type="EMBL" id="VYU10612.1"/>
    </source>
</evidence>
<gene>
    <name evidence="4" type="primary">dps</name>
    <name evidence="4" type="ORF">VRLFYP33_01264</name>
</gene>
<dbReference type="GO" id="GO:0008199">
    <property type="term" value="F:ferric iron binding"/>
    <property type="evidence" value="ECO:0007669"/>
    <property type="project" value="InterPro"/>
</dbReference>
<accession>A0A6N3C3K8</accession>
<comment type="similarity">
    <text evidence="1 2">Belongs to the Dps family.</text>
</comment>
<dbReference type="RefSeq" id="WP_021841528.1">
    <property type="nucleotide sequence ID" value="NZ_CACRUX010000049.1"/>
</dbReference>
<reference evidence="4" key="1">
    <citation type="submission" date="2019-11" db="EMBL/GenBank/DDBJ databases">
        <authorList>
            <person name="Feng L."/>
        </authorList>
    </citation>
    <scope>NUCLEOTIDE SEQUENCE</scope>
    <source>
        <strain evidence="4">VrattiLFYP33</strain>
    </source>
</reference>
<sequence>MKNVQEVNKYLANLAIWNVKLHNLHFNVVGSQFVPTHEYLESVYDNAFEYYDAVAEALKMAGEEPVVRISEYLKLATIEELDGRAFSVKEVYEILQADFKLMSDLALKIREEAGEEDNFALSNLMEDHIEYYTKQLWFLRASLA</sequence>
<dbReference type="PANTHER" id="PTHR42932">
    <property type="entry name" value="GENERAL STRESS PROTEIN 20U"/>
    <property type="match status" value="1"/>
</dbReference>